<dbReference type="Gene3D" id="1.20.58.160">
    <property type="match status" value="1"/>
</dbReference>
<feature type="region of interest" description="Disordered" evidence="6">
    <location>
        <begin position="197"/>
        <end position="217"/>
    </location>
</feature>
<feature type="domain" description="GAT" evidence="8">
    <location>
        <begin position="80"/>
        <end position="169"/>
    </location>
</feature>
<feature type="domain" description="VHS" evidence="7">
    <location>
        <begin position="18"/>
        <end position="91"/>
    </location>
</feature>
<evidence type="ECO:0000256" key="3">
    <source>
        <dbReference type="ARBA" id="ARBA00022448"/>
    </source>
</evidence>
<dbReference type="GO" id="GO:0035091">
    <property type="term" value="F:phosphatidylinositol binding"/>
    <property type="evidence" value="ECO:0007669"/>
    <property type="project" value="InterPro"/>
</dbReference>
<evidence type="ECO:0000256" key="1">
    <source>
        <dbReference type="ARBA" id="ARBA00004170"/>
    </source>
</evidence>
<evidence type="ECO:0000313" key="10">
    <source>
        <dbReference type="Proteomes" id="UP001327560"/>
    </source>
</evidence>
<evidence type="ECO:0000313" key="9">
    <source>
        <dbReference type="EMBL" id="WOL07327.1"/>
    </source>
</evidence>
<keyword evidence="3" id="KW-0813">Transport</keyword>
<keyword evidence="5" id="KW-0472">Membrane</keyword>
<evidence type="ECO:0000256" key="4">
    <source>
        <dbReference type="ARBA" id="ARBA00022927"/>
    </source>
</evidence>
<dbReference type="AlphaFoldDB" id="A0AAQ3KFM5"/>
<organism evidence="9 10">
    <name type="scientific">Canna indica</name>
    <name type="common">Indian-shot</name>
    <dbReference type="NCBI Taxonomy" id="4628"/>
    <lineage>
        <taxon>Eukaryota</taxon>
        <taxon>Viridiplantae</taxon>
        <taxon>Streptophyta</taxon>
        <taxon>Embryophyta</taxon>
        <taxon>Tracheophyta</taxon>
        <taxon>Spermatophyta</taxon>
        <taxon>Magnoliopsida</taxon>
        <taxon>Liliopsida</taxon>
        <taxon>Zingiberales</taxon>
        <taxon>Cannaceae</taxon>
        <taxon>Canna</taxon>
    </lineage>
</organism>
<dbReference type="SMART" id="SM00288">
    <property type="entry name" value="VHS"/>
    <property type="match status" value="1"/>
</dbReference>
<dbReference type="Gene3D" id="1.25.40.90">
    <property type="match status" value="1"/>
</dbReference>
<dbReference type="Pfam" id="PF00790">
    <property type="entry name" value="VHS"/>
    <property type="match status" value="1"/>
</dbReference>
<evidence type="ECO:0000259" key="8">
    <source>
        <dbReference type="PROSITE" id="PS50909"/>
    </source>
</evidence>
<dbReference type="SUPFAM" id="SSF89009">
    <property type="entry name" value="GAT-like domain"/>
    <property type="match status" value="1"/>
</dbReference>
<dbReference type="CDD" id="cd03561">
    <property type="entry name" value="VHS"/>
    <property type="match status" value="1"/>
</dbReference>
<dbReference type="InterPro" id="IPR044836">
    <property type="entry name" value="TOL_plant"/>
</dbReference>
<sequence length="217" mass="24056">MPKSIRSWKTHARQPPSIQSHKWQAKDVVKAVKKRLQHKNPKVQFLALTLLETMIKNCGDCVHFQVVEREILQEMVKIVRKKRSGVQFPERPPNSTLIFTPPVPNLKQAMGCPAVKDEVIIDLVNQCRSNQNKLMQSINSIRDEELLGRGLELNDNLQSLLAKHDAIASGSPLLAEVSEAIPTTSSLFQPLVAEVSESTSPKTPVAPQPAAPTCTFG</sequence>
<protein>
    <submittedName>
        <fullName evidence="9">Target of Myb protein 1-like</fullName>
    </submittedName>
</protein>
<feature type="compositionally biased region" description="Basic residues" evidence="6">
    <location>
        <begin position="1"/>
        <end position="12"/>
    </location>
</feature>
<dbReference type="InterPro" id="IPR004152">
    <property type="entry name" value="GAT_dom"/>
</dbReference>
<proteinExistence type="inferred from homology"/>
<evidence type="ECO:0000259" key="7">
    <source>
        <dbReference type="PROSITE" id="PS50179"/>
    </source>
</evidence>
<dbReference type="PROSITE" id="PS50909">
    <property type="entry name" value="GAT"/>
    <property type="match status" value="1"/>
</dbReference>
<accession>A0AAQ3KFM5</accession>
<dbReference type="EMBL" id="CP136894">
    <property type="protein sequence ID" value="WOL07327.1"/>
    <property type="molecule type" value="Genomic_DNA"/>
</dbReference>
<dbReference type="Proteomes" id="UP001327560">
    <property type="component" value="Chromosome 5"/>
</dbReference>
<dbReference type="GO" id="GO:0005737">
    <property type="term" value="C:cytoplasm"/>
    <property type="evidence" value="ECO:0007669"/>
    <property type="project" value="UniProtKB-ARBA"/>
</dbReference>
<dbReference type="SUPFAM" id="SSF48464">
    <property type="entry name" value="ENTH/VHS domain"/>
    <property type="match status" value="1"/>
</dbReference>
<dbReference type="InterPro" id="IPR002014">
    <property type="entry name" value="VHS_dom"/>
</dbReference>
<dbReference type="PANTHER" id="PTHR45898:SF2">
    <property type="entry name" value="TOM1-LIKE PROTEIN 6"/>
    <property type="match status" value="1"/>
</dbReference>
<name>A0AAQ3KFM5_9LILI</name>
<dbReference type="GO" id="GO:0016020">
    <property type="term" value="C:membrane"/>
    <property type="evidence" value="ECO:0007669"/>
    <property type="project" value="UniProtKB-SubCell"/>
</dbReference>
<dbReference type="PANTHER" id="PTHR45898">
    <property type="entry name" value="TOM1-LIKE PROTEIN"/>
    <property type="match status" value="1"/>
</dbReference>
<dbReference type="InterPro" id="IPR038425">
    <property type="entry name" value="GAT_sf"/>
</dbReference>
<dbReference type="InterPro" id="IPR008942">
    <property type="entry name" value="ENTH_VHS"/>
</dbReference>
<dbReference type="Pfam" id="PF03127">
    <property type="entry name" value="GAT"/>
    <property type="match status" value="1"/>
</dbReference>
<reference evidence="9 10" key="1">
    <citation type="submission" date="2023-10" db="EMBL/GenBank/DDBJ databases">
        <title>Chromosome-scale genome assembly provides insights into flower coloration mechanisms of Canna indica.</title>
        <authorList>
            <person name="Li C."/>
        </authorList>
    </citation>
    <scope>NUCLEOTIDE SEQUENCE [LARGE SCALE GENOMIC DNA]</scope>
    <source>
        <tissue evidence="9">Flower</tissue>
    </source>
</reference>
<evidence type="ECO:0000256" key="5">
    <source>
        <dbReference type="ARBA" id="ARBA00023136"/>
    </source>
</evidence>
<evidence type="ECO:0000256" key="6">
    <source>
        <dbReference type="SAM" id="MobiDB-lite"/>
    </source>
</evidence>
<keyword evidence="10" id="KW-1185">Reference proteome</keyword>
<dbReference type="GO" id="GO:0043130">
    <property type="term" value="F:ubiquitin binding"/>
    <property type="evidence" value="ECO:0007669"/>
    <property type="project" value="InterPro"/>
</dbReference>
<dbReference type="GO" id="GO:0043328">
    <property type="term" value="P:protein transport to vacuole involved in ubiquitin-dependent protein catabolic process via the multivesicular body sorting pathway"/>
    <property type="evidence" value="ECO:0007669"/>
    <property type="project" value="InterPro"/>
</dbReference>
<keyword evidence="4" id="KW-0653">Protein transport</keyword>
<dbReference type="PROSITE" id="PS50179">
    <property type="entry name" value="VHS"/>
    <property type="match status" value="1"/>
</dbReference>
<feature type="region of interest" description="Disordered" evidence="6">
    <location>
        <begin position="1"/>
        <end position="24"/>
    </location>
</feature>
<gene>
    <name evidence="9" type="ORF">Cni_G16067</name>
</gene>
<comment type="subcellular location">
    <subcellularLocation>
        <location evidence="1">Membrane</location>
        <topology evidence="1">Peripheral membrane protein</topology>
    </subcellularLocation>
</comment>
<comment type="similarity">
    <text evidence="2">Belongs to the TOM1 family.</text>
</comment>
<evidence type="ECO:0000256" key="2">
    <source>
        <dbReference type="ARBA" id="ARBA00007708"/>
    </source>
</evidence>